<dbReference type="Proteomes" id="UP000671852">
    <property type="component" value="Chromosome"/>
</dbReference>
<dbReference type="SUPFAM" id="SSF51206">
    <property type="entry name" value="cAMP-binding domain-like"/>
    <property type="match status" value="1"/>
</dbReference>
<dbReference type="InterPro" id="IPR014710">
    <property type="entry name" value="RmlC-like_jellyroll"/>
</dbReference>
<protein>
    <submittedName>
        <fullName evidence="6">Helix-turn-helix domain-containing protein</fullName>
    </submittedName>
</protein>
<dbReference type="RefSeq" id="WP_207560958.1">
    <property type="nucleotide sequence ID" value="NZ_CP046072.1"/>
</dbReference>
<evidence type="ECO:0000259" key="4">
    <source>
        <dbReference type="PROSITE" id="PS50042"/>
    </source>
</evidence>
<dbReference type="InterPro" id="IPR050397">
    <property type="entry name" value="Env_Response_Regulators"/>
</dbReference>
<keyword evidence="3" id="KW-0804">Transcription</keyword>
<dbReference type="KEGG" id="saqt:GJV85_08470"/>
<dbReference type="Pfam" id="PF00027">
    <property type="entry name" value="cNMP_binding"/>
    <property type="match status" value="1"/>
</dbReference>
<dbReference type="GO" id="GO:0003700">
    <property type="term" value="F:DNA-binding transcription factor activity"/>
    <property type="evidence" value="ECO:0007669"/>
    <property type="project" value="TreeGrafter"/>
</dbReference>
<dbReference type="Gene3D" id="2.60.120.10">
    <property type="entry name" value="Jelly Rolls"/>
    <property type="match status" value="1"/>
</dbReference>
<evidence type="ECO:0000259" key="5">
    <source>
        <dbReference type="PROSITE" id="PS51063"/>
    </source>
</evidence>
<reference evidence="6" key="2">
    <citation type="submission" date="2021-04" db="EMBL/GenBank/DDBJ databases">
        <title>Isolation and characterization of a novel species of the genus Sulfurimonas.</title>
        <authorList>
            <person name="Fukui M."/>
        </authorList>
    </citation>
    <scope>NUCLEOTIDE SEQUENCE</scope>
    <source>
        <strain evidence="6">H1576</strain>
    </source>
</reference>
<keyword evidence="7" id="KW-1185">Reference proteome</keyword>
<dbReference type="PANTHER" id="PTHR24567:SF26">
    <property type="entry name" value="REGULATORY PROTEIN YEIL"/>
    <property type="match status" value="1"/>
</dbReference>
<dbReference type="InterPro" id="IPR012318">
    <property type="entry name" value="HTH_CRP"/>
</dbReference>
<dbReference type="InterPro" id="IPR036388">
    <property type="entry name" value="WH-like_DNA-bd_sf"/>
</dbReference>
<sequence length="224" mass="26410">MDTIETKNQSLVLHELQQLPQKLKNQKNVFFKKGEDPLNSVDTSKYFYFVLSGKIKIFQIDFKSSKEQILYLLSRGDMFDVVSLLDGTHREQISEVLEDTELIQIPLEDVKDMILLDNNFRQLFYSYLAMQLKSMENLAISLSFYDVYQRVLQLFTRFTYMKDDKAELKIIDNLKHEDIASMVGTVRKVVNRSLQKLKQDGIIELSRKKIHIKKFQEILDRLNT</sequence>
<dbReference type="PANTHER" id="PTHR24567">
    <property type="entry name" value="CRP FAMILY TRANSCRIPTIONAL REGULATORY PROTEIN"/>
    <property type="match status" value="1"/>
</dbReference>
<accession>A0A975GDA1</accession>
<dbReference type="CDD" id="cd00038">
    <property type="entry name" value="CAP_ED"/>
    <property type="match status" value="1"/>
</dbReference>
<dbReference type="GO" id="GO:0005829">
    <property type="term" value="C:cytosol"/>
    <property type="evidence" value="ECO:0007669"/>
    <property type="project" value="TreeGrafter"/>
</dbReference>
<proteinExistence type="predicted"/>
<dbReference type="InterPro" id="IPR018490">
    <property type="entry name" value="cNMP-bd_dom_sf"/>
</dbReference>
<evidence type="ECO:0000256" key="1">
    <source>
        <dbReference type="ARBA" id="ARBA00023015"/>
    </source>
</evidence>
<feature type="domain" description="HTH crp-type" evidence="5">
    <location>
        <begin position="145"/>
        <end position="216"/>
    </location>
</feature>
<keyword evidence="2" id="KW-0238">DNA-binding</keyword>
<dbReference type="SUPFAM" id="SSF46785">
    <property type="entry name" value="Winged helix' DNA-binding domain"/>
    <property type="match status" value="1"/>
</dbReference>
<dbReference type="InterPro" id="IPR000595">
    <property type="entry name" value="cNMP-bd_dom"/>
</dbReference>
<keyword evidence="1" id="KW-0805">Transcription regulation</keyword>
<dbReference type="Gene3D" id="1.10.10.10">
    <property type="entry name" value="Winged helix-like DNA-binding domain superfamily/Winged helix DNA-binding domain"/>
    <property type="match status" value="1"/>
</dbReference>
<dbReference type="InterPro" id="IPR036390">
    <property type="entry name" value="WH_DNA-bd_sf"/>
</dbReference>
<dbReference type="PROSITE" id="PS50042">
    <property type="entry name" value="CNMP_BINDING_3"/>
    <property type="match status" value="1"/>
</dbReference>
<dbReference type="SMART" id="SM00100">
    <property type="entry name" value="cNMP"/>
    <property type="match status" value="1"/>
</dbReference>
<dbReference type="SMART" id="SM00419">
    <property type="entry name" value="HTH_CRP"/>
    <property type="match status" value="1"/>
</dbReference>
<evidence type="ECO:0000313" key="7">
    <source>
        <dbReference type="Proteomes" id="UP000671852"/>
    </source>
</evidence>
<organism evidence="6 7">
    <name type="scientific">Sulfurimonas aquatica</name>
    <dbReference type="NCBI Taxonomy" id="2672570"/>
    <lineage>
        <taxon>Bacteria</taxon>
        <taxon>Pseudomonadati</taxon>
        <taxon>Campylobacterota</taxon>
        <taxon>Epsilonproteobacteria</taxon>
        <taxon>Campylobacterales</taxon>
        <taxon>Sulfurimonadaceae</taxon>
        <taxon>Sulfurimonas</taxon>
    </lineage>
</organism>
<reference evidence="6" key="1">
    <citation type="submission" date="2019-11" db="EMBL/GenBank/DDBJ databases">
        <authorList>
            <person name="Kojima H."/>
        </authorList>
    </citation>
    <scope>NUCLEOTIDE SEQUENCE</scope>
    <source>
        <strain evidence="6">H1576</strain>
    </source>
</reference>
<evidence type="ECO:0000256" key="2">
    <source>
        <dbReference type="ARBA" id="ARBA00023125"/>
    </source>
</evidence>
<dbReference type="PROSITE" id="PS51063">
    <property type="entry name" value="HTH_CRP_2"/>
    <property type="match status" value="1"/>
</dbReference>
<evidence type="ECO:0000313" key="6">
    <source>
        <dbReference type="EMBL" id="QSZ42143.1"/>
    </source>
</evidence>
<evidence type="ECO:0000256" key="3">
    <source>
        <dbReference type="ARBA" id="ARBA00023163"/>
    </source>
</evidence>
<feature type="domain" description="Cyclic nucleotide-binding" evidence="4">
    <location>
        <begin position="31"/>
        <end position="131"/>
    </location>
</feature>
<dbReference type="GO" id="GO:0003677">
    <property type="term" value="F:DNA binding"/>
    <property type="evidence" value="ECO:0007669"/>
    <property type="project" value="UniProtKB-KW"/>
</dbReference>
<dbReference type="EMBL" id="CP046072">
    <property type="protein sequence ID" value="QSZ42143.1"/>
    <property type="molecule type" value="Genomic_DNA"/>
</dbReference>
<name>A0A975GDA1_9BACT</name>
<gene>
    <name evidence="6" type="ORF">GJV85_08470</name>
</gene>
<dbReference type="Pfam" id="PF13545">
    <property type="entry name" value="HTH_Crp_2"/>
    <property type="match status" value="1"/>
</dbReference>
<dbReference type="AlphaFoldDB" id="A0A975GDA1"/>